<evidence type="ECO:0000313" key="2">
    <source>
        <dbReference type="EMBL" id="GER57342.1"/>
    </source>
</evidence>
<gene>
    <name evidence="2" type="ORF">STAS_35156</name>
</gene>
<keyword evidence="3" id="KW-1185">Reference proteome</keyword>
<name>A0A5A7RJQ2_STRAF</name>
<dbReference type="EMBL" id="BKCP01013292">
    <property type="protein sequence ID" value="GER57342.1"/>
    <property type="molecule type" value="Genomic_DNA"/>
</dbReference>
<evidence type="ECO:0000256" key="1">
    <source>
        <dbReference type="SAM" id="MobiDB-lite"/>
    </source>
</evidence>
<reference evidence="3" key="1">
    <citation type="journal article" date="2019" name="Curr. Biol.">
        <title>Genome Sequence of Striga asiatica Provides Insight into the Evolution of Plant Parasitism.</title>
        <authorList>
            <person name="Yoshida S."/>
            <person name="Kim S."/>
            <person name="Wafula E.K."/>
            <person name="Tanskanen J."/>
            <person name="Kim Y.M."/>
            <person name="Honaas L."/>
            <person name="Yang Z."/>
            <person name="Spallek T."/>
            <person name="Conn C.E."/>
            <person name="Ichihashi Y."/>
            <person name="Cheong K."/>
            <person name="Cui S."/>
            <person name="Der J.P."/>
            <person name="Gundlach H."/>
            <person name="Jiao Y."/>
            <person name="Hori C."/>
            <person name="Ishida J.K."/>
            <person name="Kasahara H."/>
            <person name="Kiba T."/>
            <person name="Kim M.S."/>
            <person name="Koo N."/>
            <person name="Laohavisit A."/>
            <person name="Lee Y.H."/>
            <person name="Lumba S."/>
            <person name="McCourt P."/>
            <person name="Mortimer J.C."/>
            <person name="Mutuku J.M."/>
            <person name="Nomura T."/>
            <person name="Sasaki-Sekimoto Y."/>
            <person name="Seto Y."/>
            <person name="Wang Y."/>
            <person name="Wakatake T."/>
            <person name="Sakakibara H."/>
            <person name="Demura T."/>
            <person name="Yamaguchi S."/>
            <person name="Yoneyama K."/>
            <person name="Manabe R.I."/>
            <person name="Nelson D.C."/>
            <person name="Schulman A.H."/>
            <person name="Timko M.P."/>
            <person name="dePamphilis C.W."/>
            <person name="Choi D."/>
            <person name="Shirasu K."/>
        </authorList>
    </citation>
    <scope>NUCLEOTIDE SEQUENCE [LARGE SCALE GENOMIC DNA]</scope>
    <source>
        <strain evidence="3">cv. UVA1</strain>
    </source>
</reference>
<proteinExistence type="predicted"/>
<dbReference type="AlphaFoldDB" id="A0A5A7RJQ2"/>
<comment type="caution">
    <text evidence="2">The sequence shown here is derived from an EMBL/GenBank/DDBJ whole genome shotgun (WGS) entry which is preliminary data.</text>
</comment>
<feature type="region of interest" description="Disordered" evidence="1">
    <location>
        <begin position="132"/>
        <end position="152"/>
    </location>
</feature>
<organism evidence="2 3">
    <name type="scientific">Striga asiatica</name>
    <name type="common">Asiatic witchweed</name>
    <name type="synonym">Buchnera asiatica</name>
    <dbReference type="NCBI Taxonomy" id="4170"/>
    <lineage>
        <taxon>Eukaryota</taxon>
        <taxon>Viridiplantae</taxon>
        <taxon>Streptophyta</taxon>
        <taxon>Embryophyta</taxon>
        <taxon>Tracheophyta</taxon>
        <taxon>Spermatophyta</taxon>
        <taxon>Magnoliopsida</taxon>
        <taxon>eudicotyledons</taxon>
        <taxon>Gunneridae</taxon>
        <taxon>Pentapetalae</taxon>
        <taxon>asterids</taxon>
        <taxon>lamiids</taxon>
        <taxon>Lamiales</taxon>
        <taxon>Orobanchaceae</taxon>
        <taxon>Buchnereae</taxon>
        <taxon>Striga</taxon>
    </lineage>
</organism>
<sequence length="245" mass="28204">MSRLQIPLRRRKTSRSIPWLRLRDRDHHTLQFLRQNNLAPEPRVLVHLPIPRILPQHVLLVVRRRRQLVQPLLGDVDLTLGRAGVDLLEPVRGRIYQALVGQRLQKGLAREPHHLLPVAVRVDRQQLHDSIGDLRRPGRRRDGGAVAGDHGARGEGERGCFGNLGGELLEREDPHFCFRGFGVELFRSDVNCSTGFDAVLQFSEYVMRTPNYERDSVLAPKIILFTKCPWNDTYNYYKLDSSSTW</sequence>
<protein>
    <submittedName>
        <fullName evidence="2">Histone H2A 2</fullName>
    </submittedName>
</protein>
<accession>A0A5A7RJQ2</accession>
<evidence type="ECO:0000313" key="3">
    <source>
        <dbReference type="Proteomes" id="UP000325081"/>
    </source>
</evidence>
<dbReference type="Proteomes" id="UP000325081">
    <property type="component" value="Unassembled WGS sequence"/>
</dbReference>
<feature type="compositionally biased region" description="Basic and acidic residues" evidence="1">
    <location>
        <begin position="132"/>
        <end position="143"/>
    </location>
</feature>